<evidence type="ECO:0000259" key="5">
    <source>
        <dbReference type="Pfam" id="PF25917"/>
    </source>
</evidence>
<dbReference type="Proteomes" id="UP000003560">
    <property type="component" value="Unassembled WGS sequence"/>
</dbReference>
<dbReference type="OrthoDB" id="3186084at2"/>
<evidence type="ECO:0000313" key="8">
    <source>
        <dbReference type="Proteomes" id="UP000003560"/>
    </source>
</evidence>
<dbReference type="PANTHER" id="PTHR30469">
    <property type="entry name" value="MULTIDRUG RESISTANCE PROTEIN MDTA"/>
    <property type="match status" value="1"/>
</dbReference>
<reference evidence="7 8" key="1">
    <citation type="submission" date="2008-10" db="EMBL/GenBank/DDBJ databases">
        <title>Draft genome sequence of Collinsella stercoris (DSM 13279).</title>
        <authorList>
            <person name="Sudarsanam P."/>
            <person name="Ley R."/>
            <person name="Guruge J."/>
            <person name="Turnbaugh P.J."/>
            <person name="Mahowald M."/>
            <person name="Liep D."/>
            <person name="Gordon J."/>
        </authorList>
    </citation>
    <scope>NUCLEOTIDE SEQUENCE [LARGE SCALE GENOMIC DNA]</scope>
    <source>
        <strain evidence="7 8">DSM 13279</strain>
    </source>
</reference>
<feature type="domain" description="Multidrug resistance protein MdtA-like barrel-sandwich hybrid" evidence="5">
    <location>
        <begin position="152"/>
        <end position="281"/>
    </location>
</feature>
<dbReference type="GO" id="GO:0015562">
    <property type="term" value="F:efflux transmembrane transporter activity"/>
    <property type="evidence" value="ECO:0007669"/>
    <property type="project" value="TreeGrafter"/>
</dbReference>
<dbReference type="SUPFAM" id="SSF111369">
    <property type="entry name" value="HlyD-like secretion proteins"/>
    <property type="match status" value="1"/>
</dbReference>
<dbReference type="GeneID" id="98003391"/>
<feature type="coiled-coil region" evidence="2">
    <location>
        <begin position="189"/>
        <end position="258"/>
    </location>
</feature>
<reference evidence="7 8" key="2">
    <citation type="submission" date="2008-10" db="EMBL/GenBank/DDBJ databases">
        <authorList>
            <person name="Fulton L."/>
            <person name="Clifton S."/>
            <person name="Fulton B."/>
            <person name="Xu J."/>
            <person name="Minx P."/>
            <person name="Pepin K.H."/>
            <person name="Johnson M."/>
            <person name="Thiruvilangam P."/>
            <person name="Bhonagiri V."/>
            <person name="Nash W.E."/>
            <person name="Mardis E.R."/>
            <person name="Wilson R.K."/>
        </authorList>
    </citation>
    <scope>NUCLEOTIDE SEQUENCE [LARGE SCALE GENOMIC DNA]</scope>
    <source>
        <strain evidence="7 8">DSM 13279</strain>
    </source>
</reference>
<dbReference type="InterPro" id="IPR058636">
    <property type="entry name" value="Beta-barrel_YknX"/>
</dbReference>
<organism evidence="7 8">
    <name type="scientific">Collinsella stercoris DSM 13279</name>
    <dbReference type="NCBI Taxonomy" id="445975"/>
    <lineage>
        <taxon>Bacteria</taxon>
        <taxon>Bacillati</taxon>
        <taxon>Actinomycetota</taxon>
        <taxon>Coriobacteriia</taxon>
        <taxon>Coriobacteriales</taxon>
        <taxon>Coriobacteriaceae</taxon>
        <taxon>Collinsella</taxon>
    </lineage>
</organism>
<comment type="caution">
    <text evidence="7">The sequence shown here is derived from an EMBL/GenBank/DDBJ whole genome shotgun (WGS) entry which is preliminary data.</text>
</comment>
<keyword evidence="4" id="KW-0472">Membrane</keyword>
<evidence type="ECO:0000256" key="3">
    <source>
        <dbReference type="SAM" id="MobiDB-lite"/>
    </source>
</evidence>
<keyword evidence="4" id="KW-0812">Transmembrane</keyword>
<dbReference type="InterPro" id="IPR058625">
    <property type="entry name" value="MdtA-like_BSH"/>
</dbReference>
<sequence length="493" mass="50401">MTHDNQGSDPKKDFLDTLGDAPEETRVLKVPEVVPVIRRGPASTGGGGRAHDDPALDACAPVEGTPLEGSDAEAYAALKAKRAERRRKKIIHRAIAAGIAAAVVIGGAVTITALNQQPEQVMEPVTDIAMLGTFSTVVDAKGTLQPLSSTIITPEVTGQVESINVVAGQAVNEGDVLMTIKNPDLDRAVAEADRALRQAKSELGSAQQALKDAKAQAAVPQQDGSMPAVDVSSAQQAVNAAQAAVESAQAAYDDAVAKAALRTVKAPAAGSVVALNAQVGTDLSDNMGGSGATGPLMQIADLSKMKVTIQVDEQDIASVAVDQTATITCPAFADLVLTGRVTAIASIASTDSSSMSYDGMGSPTFAVDILIDAPDARLKPGMTAEVSLTTQQIDNVVMVPTTALLTDDGASYYVNRQTDPETQEMERVDVEVLAKNDDFAVVGKPDDAASDQNPDMPASPLADGDVLVIAGGSMGADGSMDSGGAVGGGMAVM</sequence>
<name>B6GC76_9ACTN</name>
<dbReference type="Gene3D" id="2.40.50.100">
    <property type="match status" value="1"/>
</dbReference>
<protein>
    <submittedName>
        <fullName evidence="7">Efflux transporter, RND family, MFP subunit</fullName>
    </submittedName>
</protein>
<dbReference type="NCBIfam" id="TIGR01730">
    <property type="entry name" value="RND_mfp"/>
    <property type="match status" value="1"/>
</dbReference>
<dbReference type="InterPro" id="IPR006143">
    <property type="entry name" value="RND_pump_MFP"/>
</dbReference>
<feature type="region of interest" description="Disordered" evidence="3">
    <location>
        <begin position="1"/>
        <end position="23"/>
    </location>
</feature>
<evidence type="ECO:0000259" key="6">
    <source>
        <dbReference type="Pfam" id="PF25990"/>
    </source>
</evidence>
<dbReference type="Gene3D" id="1.10.287.470">
    <property type="entry name" value="Helix hairpin bin"/>
    <property type="match status" value="1"/>
</dbReference>
<keyword evidence="4" id="KW-1133">Transmembrane helix</keyword>
<comment type="similarity">
    <text evidence="1">Belongs to the membrane fusion protein (MFP) (TC 8.A.1) family.</text>
</comment>
<evidence type="ECO:0000256" key="1">
    <source>
        <dbReference type="ARBA" id="ARBA00009477"/>
    </source>
</evidence>
<dbReference type="Pfam" id="PF25917">
    <property type="entry name" value="BSH_RND"/>
    <property type="match status" value="1"/>
</dbReference>
<accession>B6GC76</accession>
<dbReference type="Gene3D" id="2.40.30.170">
    <property type="match status" value="1"/>
</dbReference>
<dbReference type="Gene3D" id="2.40.420.20">
    <property type="match status" value="1"/>
</dbReference>
<feature type="domain" description="YknX-like beta-barrel" evidence="6">
    <location>
        <begin position="305"/>
        <end position="386"/>
    </location>
</feature>
<keyword evidence="8" id="KW-1185">Reference proteome</keyword>
<dbReference type="Pfam" id="PF25990">
    <property type="entry name" value="Beta-barrel_YknX"/>
    <property type="match status" value="1"/>
</dbReference>
<dbReference type="PANTHER" id="PTHR30469:SF33">
    <property type="entry name" value="SLR1207 PROTEIN"/>
    <property type="match status" value="1"/>
</dbReference>
<feature type="transmembrane region" description="Helical" evidence="4">
    <location>
        <begin position="90"/>
        <end position="114"/>
    </location>
</feature>
<dbReference type="AlphaFoldDB" id="B6GC76"/>
<evidence type="ECO:0000256" key="2">
    <source>
        <dbReference type="SAM" id="Coils"/>
    </source>
</evidence>
<dbReference type="STRING" id="445975.COLSTE_01695"/>
<feature type="region of interest" description="Disordered" evidence="3">
    <location>
        <begin position="443"/>
        <end position="463"/>
    </location>
</feature>
<dbReference type="HOGENOM" id="CLU_043942_0_0_11"/>
<evidence type="ECO:0000256" key="4">
    <source>
        <dbReference type="SAM" id="Phobius"/>
    </source>
</evidence>
<evidence type="ECO:0000313" key="7">
    <source>
        <dbReference type="EMBL" id="EEA90114.1"/>
    </source>
</evidence>
<proteinExistence type="inferred from homology"/>
<dbReference type="EMBL" id="ABXJ01000093">
    <property type="protein sequence ID" value="EEA90114.1"/>
    <property type="molecule type" value="Genomic_DNA"/>
</dbReference>
<gene>
    <name evidence="7" type="ORF">COLSTE_01695</name>
</gene>
<dbReference type="RefSeq" id="WP_006721329.1">
    <property type="nucleotide sequence ID" value="NZ_CP085935.1"/>
</dbReference>
<dbReference type="GO" id="GO:1990281">
    <property type="term" value="C:efflux pump complex"/>
    <property type="evidence" value="ECO:0007669"/>
    <property type="project" value="TreeGrafter"/>
</dbReference>
<dbReference type="eggNOG" id="COG0845">
    <property type="taxonomic scope" value="Bacteria"/>
</dbReference>
<keyword evidence="2" id="KW-0175">Coiled coil</keyword>